<dbReference type="RefSeq" id="WP_199036425.1">
    <property type="nucleotide sequence ID" value="NZ_JAELXS010000003.1"/>
</dbReference>
<dbReference type="EMBL" id="JAELXS010000003">
    <property type="protein sequence ID" value="MBJ6121518.1"/>
    <property type="molecule type" value="Genomic_DNA"/>
</dbReference>
<comment type="caution">
    <text evidence="2">The sequence shown here is derived from an EMBL/GenBank/DDBJ whole genome shotgun (WGS) entry which is preliminary data.</text>
</comment>
<accession>A0ABS0XP68</accession>
<proteinExistence type="predicted"/>
<name>A0ABS0XP68_9SPHN</name>
<dbReference type="InterPro" id="IPR025737">
    <property type="entry name" value="FApF"/>
</dbReference>
<sequence>MKTAAAAWLVLAMLPGAAMAQNRDLCAHRPGLGTPACTVDPGHVLIETGVADWTRDDSGDGRIDTIQIGSTLARFGVDDATELELGWTPYGHQRERSAMGDVTHMGRVGDVTVGVKRSIANPDGHGLSLAVLPFATLPVGRTPIGAGDWGAGLTAPLTYDLSDAVQLEFTPEVDAAVDEDGHGRHLAYSAVVGAEWDVAETVELIGEVQAIRDRDPGGRATMYLAGLSAAWQPGKRWQFDIGTAAGLNHDAPAVRVYGGIAALF</sequence>
<organism evidence="2 3">
    <name type="scientific">Sphingomonas mollis</name>
    <dbReference type="NCBI Taxonomy" id="2795726"/>
    <lineage>
        <taxon>Bacteria</taxon>
        <taxon>Pseudomonadati</taxon>
        <taxon>Pseudomonadota</taxon>
        <taxon>Alphaproteobacteria</taxon>
        <taxon>Sphingomonadales</taxon>
        <taxon>Sphingomonadaceae</taxon>
        <taxon>Sphingomonas</taxon>
    </lineage>
</organism>
<evidence type="ECO:0000313" key="2">
    <source>
        <dbReference type="EMBL" id="MBJ6121518.1"/>
    </source>
</evidence>
<keyword evidence="3" id="KW-1185">Reference proteome</keyword>
<evidence type="ECO:0000256" key="1">
    <source>
        <dbReference type="SAM" id="SignalP"/>
    </source>
</evidence>
<keyword evidence="1" id="KW-0732">Signal</keyword>
<reference evidence="3" key="1">
    <citation type="submission" date="2020-12" db="EMBL/GenBank/DDBJ databases">
        <title>Hymenobacter sp.</title>
        <authorList>
            <person name="Kim M.K."/>
        </authorList>
    </citation>
    <scope>NUCLEOTIDE SEQUENCE [LARGE SCALE GENOMIC DNA]</scope>
    <source>
        <strain evidence="3">BT553</strain>
    </source>
</reference>
<evidence type="ECO:0000313" key="3">
    <source>
        <dbReference type="Proteomes" id="UP000640426"/>
    </source>
</evidence>
<protein>
    <submittedName>
        <fullName evidence="2">Transporter</fullName>
    </submittedName>
</protein>
<dbReference type="Proteomes" id="UP000640426">
    <property type="component" value="Unassembled WGS sequence"/>
</dbReference>
<gene>
    <name evidence="2" type="ORF">JAO74_06910</name>
</gene>
<dbReference type="Pfam" id="PF13557">
    <property type="entry name" value="Phenol_MetA_deg"/>
    <property type="match status" value="1"/>
</dbReference>
<feature type="signal peptide" evidence="1">
    <location>
        <begin position="1"/>
        <end position="20"/>
    </location>
</feature>
<feature type="chain" id="PRO_5045912444" evidence="1">
    <location>
        <begin position="21"/>
        <end position="264"/>
    </location>
</feature>